<protein>
    <submittedName>
        <fullName evidence="1">Imm1 family immunity protein</fullName>
    </submittedName>
</protein>
<organism evidence="1 2">
    <name type="scientific">Pseudomonas morbosilactucae</name>
    <dbReference type="NCBI Taxonomy" id="2938197"/>
    <lineage>
        <taxon>Bacteria</taxon>
        <taxon>Pseudomonadati</taxon>
        <taxon>Pseudomonadota</taxon>
        <taxon>Gammaproteobacteria</taxon>
        <taxon>Pseudomonadales</taxon>
        <taxon>Pseudomonadaceae</taxon>
        <taxon>Pseudomonas</taxon>
    </lineage>
</organism>
<evidence type="ECO:0000313" key="2">
    <source>
        <dbReference type="Proteomes" id="UP001155059"/>
    </source>
</evidence>
<reference evidence="1 2" key="2">
    <citation type="journal article" date="2023" name="Plant Pathol.">
        <title>Dismantling and reorganizing Pseudomonas marginalis sensu#lato.</title>
        <authorList>
            <person name="Sawada H."/>
            <person name="Fujikawa T."/>
            <person name="Satou M."/>
        </authorList>
    </citation>
    <scope>NUCLEOTIDE SEQUENCE [LARGE SCALE GENOMIC DNA]</scope>
    <source>
        <strain evidence="1 2">MAFF 302030</strain>
    </source>
</reference>
<dbReference type="Proteomes" id="UP001155059">
    <property type="component" value="Unassembled WGS sequence"/>
</dbReference>
<dbReference type="RefSeq" id="WP_268264436.1">
    <property type="nucleotide sequence ID" value="NZ_JALQCW010000006.1"/>
</dbReference>
<name>A0A9X1YUW1_9PSED</name>
<accession>A0A9X1YUW1</accession>
<proteinExistence type="predicted"/>
<sequence length="135" mass="14727">MKIKKIIEDEKIIEHCHTGERLSPSQSDLLSALDRLDGMTFSLTLFFIDEENFMSVGGGAENAYIVFVATEVDQRLSTLVNANLSGTGIRDVVVGGQSGSYPCNQCVDKHMAKKALLYFGASGATDPNLSWVHEN</sequence>
<dbReference type="AlphaFoldDB" id="A0A9X1YUW1"/>
<evidence type="ECO:0000313" key="1">
    <source>
        <dbReference type="EMBL" id="MCK9796795.1"/>
    </source>
</evidence>
<comment type="caution">
    <text evidence="1">The sequence shown here is derived from an EMBL/GenBank/DDBJ whole genome shotgun (WGS) entry which is preliminary data.</text>
</comment>
<gene>
    <name evidence="1" type="ORF">M1B34_03295</name>
</gene>
<dbReference type="EMBL" id="JALQCW010000006">
    <property type="protein sequence ID" value="MCK9796795.1"/>
    <property type="molecule type" value="Genomic_DNA"/>
</dbReference>
<reference evidence="1 2" key="1">
    <citation type="journal article" date="2022" name="Int. J. Syst. Evol. Microbiol.">
        <title>Pseudomonas aegrilactucae sp. nov. and Pseudomonas morbosilactucae sp. nov., pathogens causing bacterial rot of lettuce in Japan.</title>
        <authorList>
            <person name="Sawada H."/>
            <person name="Fujikawa T."/>
            <person name="Satou M."/>
        </authorList>
    </citation>
    <scope>NUCLEOTIDE SEQUENCE [LARGE SCALE GENOMIC DNA]</scope>
    <source>
        <strain evidence="1 2">MAFF 302030</strain>
    </source>
</reference>